<sequence>MPDSADIFWFKTQFESPIQAAIAGTPLTVDFLTAIACHETGSIWGTMRRKDMAVDRIVALCVGDTLDADKGRAAFPLTRADLEKAPRGKEMFAIARQALVDMAQHVPGYEAVAKRPNKFCHGFGVFQLDLQFFIEDPEYFLNRDYEKFDCTLDRCVRELKSALRKLDFQSRVTLTDQEFAMVSIVYNTGRFKPAKGLKQGHFDGKRFYGEAILDFIRLAHTVAIAGEATALLPAPAGQALVAPPSPVTATGPALRVETREGMLRLRREPYISTPPQANVVGHLPDGHEVRAITGAKVGGFIEVETSLSGALLRGFASAKFLQPLAGPVAIQPVVPAALPPNSGIVAVTMPRKPGSITRRRDPANAHSLNENGQPGRVGTSPDQLRAELAAIVDWLAVDDKRNLRYQPHDGLTFCNIYAHDYCYLADVFLPRVWWSAPALLRLAAGETVQPLIGNTIAEMRANDLFRWLRDFGAAFGWRQTGTLTKLQTEVNLGAIGLIVARRKEDGRSGHIVMVVPETGTLVARRNAAGEVIAPLQSQAGASNFRQGTGKLNWWNGEQFAESAFWLHA</sequence>
<evidence type="ECO:0000256" key="1">
    <source>
        <dbReference type="SAM" id="MobiDB-lite"/>
    </source>
</evidence>
<reference evidence="2 3" key="1">
    <citation type="submission" date="2018-07" db="EMBL/GenBank/DDBJ databases">
        <title>Crenobacter cavernae sp. nov., isolated from a karst cave.</title>
        <authorList>
            <person name="Zhu H."/>
        </authorList>
    </citation>
    <scope>NUCLEOTIDE SEQUENCE [LARGE SCALE GENOMIC DNA]</scope>
    <source>
        <strain evidence="2 3">K1W11S-77</strain>
    </source>
</reference>
<dbReference type="Proteomes" id="UP000254537">
    <property type="component" value="Chromosome"/>
</dbReference>
<dbReference type="Gene3D" id="3.90.1720.10">
    <property type="entry name" value="endopeptidase domain like (from Nostoc punctiforme)"/>
    <property type="match status" value="1"/>
</dbReference>
<feature type="region of interest" description="Disordered" evidence="1">
    <location>
        <begin position="352"/>
        <end position="380"/>
    </location>
</feature>
<evidence type="ECO:0008006" key="4">
    <source>
        <dbReference type="Google" id="ProtNLM"/>
    </source>
</evidence>
<dbReference type="RefSeq" id="WP_115434116.1">
    <property type="nucleotide sequence ID" value="NZ_CP031337.1"/>
</dbReference>
<dbReference type="AlphaFoldDB" id="A0A345Y8D4"/>
<accession>A0A345Y8D4</accession>
<gene>
    <name evidence="2" type="ORF">DWG20_12440</name>
</gene>
<evidence type="ECO:0000313" key="2">
    <source>
        <dbReference type="EMBL" id="AXK40186.1"/>
    </source>
</evidence>
<name>A0A345Y8D4_9NEIS</name>
<dbReference type="OrthoDB" id="9798982at2"/>
<protein>
    <recommendedName>
        <fullName evidence="4">SH3 domain-containing protein</fullName>
    </recommendedName>
</protein>
<proteinExistence type="predicted"/>
<dbReference type="EMBL" id="CP031337">
    <property type="protein sequence ID" value="AXK40186.1"/>
    <property type="molecule type" value="Genomic_DNA"/>
</dbReference>
<evidence type="ECO:0000313" key="3">
    <source>
        <dbReference type="Proteomes" id="UP000254537"/>
    </source>
</evidence>
<organism evidence="2 3">
    <name type="scientific">Crenobacter cavernae</name>
    <dbReference type="NCBI Taxonomy" id="2290923"/>
    <lineage>
        <taxon>Bacteria</taxon>
        <taxon>Pseudomonadati</taxon>
        <taxon>Pseudomonadota</taxon>
        <taxon>Betaproteobacteria</taxon>
        <taxon>Neisseriales</taxon>
        <taxon>Neisseriaceae</taxon>
        <taxon>Crenobacter</taxon>
    </lineage>
</organism>
<dbReference type="KEGG" id="ccah:DWG20_12440"/>